<name>A0ABW7CSG4_9GAMM</name>
<keyword evidence="2 3" id="KW-0802">TPR repeat</keyword>
<dbReference type="PANTHER" id="PTHR44395:SF1">
    <property type="entry name" value="PROTEIN O-MANNOSYL-TRANSFERASE TMTC3"/>
    <property type="match status" value="1"/>
</dbReference>
<protein>
    <submittedName>
        <fullName evidence="7">Tetratricopeptide repeat protein</fullName>
    </submittedName>
</protein>
<feature type="repeat" description="TPR" evidence="3">
    <location>
        <begin position="295"/>
        <end position="328"/>
    </location>
</feature>
<dbReference type="InterPro" id="IPR002931">
    <property type="entry name" value="Transglutaminase-like"/>
</dbReference>
<dbReference type="RefSeq" id="WP_394160930.1">
    <property type="nucleotide sequence ID" value="NZ_JBHGCJ010000001.1"/>
</dbReference>
<accession>A0ABW7CSG4</accession>
<evidence type="ECO:0000313" key="7">
    <source>
        <dbReference type="EMBL" id="MFG6107898.1"/>
    </source>
</evidence>
<feature type="region of interest" description="Disordered" evidence="4">
    <location>
        <begin position="25"/>
        <end position="44"/>
    </location>
</feature>
<comment type="caution">
    <text evidence="7">The sequence shown here is derived from an EMBL/GenBank/DDBJ whole genome shotgun (WGS) entry which is preliminary data.</text>
</comment>
<dbReference type="InterPro" id="IPR011990">
    <property type="entry name" value="TPR-like_helical_dom_sf"/>
</dbReference>
<evidence type="ECO:0000256" key="3">
    <source>
        <dbReference type="PROSITE-ProRule" id="PRU00339"/>
    </source>
</evidence>
<keyword evidence="8" id="KW-1185">Reference proteome</keyword>
<reference evidence="7 8" key="1">
    <citation type="submission" date="2024-09" db="EMBL/GenBank/DDBJ databases">
        <authorList>
            <consortium name="All-Russian atlas of soil microorganisms"/>
            <consortium name="as a basis for the search for new antimicrobial producers and enzymes with unique properties"/>
            <person name="Sokolova E.A."/>
            <person name="Voronina E.N."/>
        </authorList>
    </citation>
    <scope>NUCLEOTIDE SEQUENCE [LARGE SCALE GENOMIC DNA]</scope>
    <source>
        <strain evidence="7 8">AF-22b-331.1</strain>
    </source>
</reference>
<evidence type="ECO:0000256" key="1">
    <source>
        <dbReference type="ARBA" id="ARBA00022737"/>
    </source>
</evidence>
<organism evidence="7 8">
    <name type="scientific">Stenotrophomonas nematodicola</name>
    <dbReference type="NCBI Taxonomy" id="2656746"/>
    <lineage>
        <taxon>Bacteria</taxon>
        <taxon>Pseudomonadati</taxon>
        <taxon>Pseudomonadota</taxon>
        <taxon>Gammaproteobacteria</taxon>
        <taxon>Lysobacterales</taxon>
        <taxon>Lysobacteraceae</taxon>
        <taxon>Stenotrophomonas</taxon>
    </lineage>
</organism>
<dbReference type="PANTHER" id="PTHR44395">
    <property type="match status" value="1"/>
</dbReference>
<evidence type="ECO:0000259" key="6">
    <source>
        <dbReference type="Pfam" id="PF01841"/>
    </source>
</evidence>
<evidence type="ECO:0000256" key="5">
    <source>
        <dbReference type="SAM" id="SignalP"/>
    </source>
</evidence>
<dbReference type="Pfam" id="PF07719">
    <property type="entry name" value="TPR_2"/>
    <property type="match status" value="1"/>
</dbReference>
<dbReference type="InterPro" id="IPR013105">
    <property type="entry name" value="TPR_2"/>
</dbReference>
<evidence type="ECO:0000256" key="4">
    <source>
        <dbReference type="SAM" id="MobiDB-lite"/>
    </source>
</evidence>
<dbReference type="Gene3D" id="1.25.40.10">
    <property type="entry name" value="Tetratricopeptide repeat domain"/>
    <property type="match status" value="1"/>
</dbReference>
<dbReference type="SUPFAM" id="SSF48452">
    <property type="entry name" value="TPR-like"/>
    <property type="match status" value="1"/>
</dbReference>
<dbReference type="Pfam" id="PF01841">
    <property type="entry name" value="Transglut_core"/>
    <property type="match status" value="1"/>
</dbReference>
<proteinExistence type="predicted"/>
<dbReference type="InterPro" id="IPR019734">
    <property type="entry name" value="TPR_rpt"/>
</dbReference>
<dbReference type="Gene3D" id="3.10.620.30">
    <property type="match status" value="1"/>
</dbReference>
<dbReference type="SUPFAM" id="SSF54001">
    <property type="entry name" value="Cysteine proteinases"/>
    <property type="match status" value="1"/>
</dbReference>
<feature type="signal peptide" evidence="5">
    <location>
        <begin position="1"/>
        <end position="27"/>
    </location>
</feature>
<keyword evidence="1" id="KW-0677">Repeat</keyword>
<dbReference type="SMART" id="SM00028">
    <property type="entry name" value="TPR"/>
    <property type="match status" value="5"/>
</dbReference>
<feature type="compositionally biased region" description="Pro residues" evidence="4">
    <location>
        <begin position="29"/>
        <end position="44"/>
    </location>
</feature>
<gene>
    <name evidence="7" type="ORF">ACEU0G_001369</name>
</gene>
<evidence type="ECO:0000256" key="2">
    <source>
        <dbReference type="ARBA" id="ARBA00022803"/>
    </source>
</evidence>
<dbReference type="EMBL" id="JBHGCJ010000001">
    <property type="protein sequence ID" value="MFG6107898.1"/>
    <property type="molecule type" value="Genomic_DNA"/>
</dbReference>
<dbReference type="Proteomes" id="UP001605261">
    <property type="component" value="Unassembled WGS sequence"/>
</dbReference>
<dbReference type="PROSITE" id="PS50005">
    <property type="entry name" value="TPR"/>
    <property type="match status" value="2"/>
</dbReference>
<feature type="domain" description="Transglutaminase-like" evidence="6">
    <location>
        <begin position="95"/>
        <end position="135"/>
    </location>
</feature>
<feature type="chain" id="PRO_5045930735" evidence="5">
    <location>
        <begin position="28"/>
        <end position="388"/>
    </location>
</feature>
<dbReference type="InterPro" id="IPR038765">
    <property type="entry name" value="Papain-like_cys_pep_sf"/>
</dbReference>
<evidence type="ECO:0000313" key="8">
    <source>
        <dbReference type="Proteomes" id="UP001605261"/>
    </source>
</evidence>
<feature type="repeat" description="TPR" evidence="3">
    <location>
        <begin position="227"/>
        <end position="260"/>
    </location>
</feature>
<sequence>MSVCRSTLLLRGLIAMGLAVAMPATSAEPPAPPPAAAIAPAPAPAPPPSPAQILAIPPPLQALLQQRVIAPGYAREQRIERLVHLIFDDDGMALTYDPYATQTLTETWQNHRANCLSFTLLFVTLARAAGIDARVQEVAQVVTWYQDQGVIYSVGHVNAGVNINGRIAVVDLDRNVLYDRYGPQPVSPARALAHFYNNRGAMHMTDGDAVQARAYFQAALAQDAAFVSGWNNLGVLDARSGNLAQAEHDYRIALQLKPRNAPSLTNAAALYRRLGDSRQATLLANRLQQVQRDDPFVQFRLGNAAEQRHDYAAAIRYYRRAVALYETAHQFHFGLARAYFLAGDNRRASREMARARDLAGDDAGALKARYQAKMESLARWRQHDAAAN</sequence>
<keyword evidence="5" id="KW-0732">Signal</keyword>